<dbReference type="Gene3D" id="3.40.50.1110">
    <property type="entry name" value="SGNH hydrolase"/>
    <property type="match status" value="1"/>
</dbReference>
<evidence type="ECO:0000313" key="4">
    <source>
        <dbReference type="Proteomes" id="UP001141806"/>
    </source>
</evidence>
<proteinExistence type="inferred from homology"/>
<comment type="caution">
    <text evidence="3">The sequence shown here is derived from an EMBL/GenBank/DDBJ whole genome shotgun (WGS) entry which is preliminary data.</text>
</comment>
<keyword evidence="4" id="KW-1185">Reference proteome</keyword>
<dbReference type="OrthoDB" id="1730555at2759"/>
<dbReference type="AlphaFoldDB" id="A0A9Q0HG38"/>
<dbReference type="PANTHER" id="PTHR22835:SF588">
    <property type="entry name" value="ALPHA-L-FUCOSIDASE 3"/>
    <property type="match status" value="1"/>
</dbReference>
<dbReference type="PANTHER" id="PTHR22835">
    <property type="entry name" value="ZINC FINGER FYVE DOMAIN CONTAINING PROTEIN"/>
    <property type="match status" value="1"/>
</dbReference>
<comment type="similarity">
    <text evidence="1">Belongs to the 'GDSL' lipolytic enzyme family.</text>
</comment>
<dbReference type="InterPro" id="IPR036514">
    <property type="entry name" value="SGNH_hydro_sf"/>
</dbReference>
<protein>
    <submittedName>
        <fullName evidence="3">Uncharacterized protein</fullName>
    </submittedName>
</protein>
<dbReference type="InterPro" id="IPR001087">
    <property type="entry name" value="GDSL"/>
</dbReference>
<evidence type="ECO:0000313" key="3">
    <source>
        <dbReference type="EMBL" id="KAJ4964631.1"/>
    </source>
</evidence>
<gene>
    <name evidence="3" type="ORF">NE237_016480</name>
</gene>
<organism evidence="3 4">
    <name type="scientific">Protea cynaroides</name>
    <dbReference type="NCBI Taxonomy" id="273540"/>
    <lineage>
        <taxon>Eukaryota</taxon>
        <taxon>Viridiplantae</taxon>
        <taxon>Streptophyta</taxon>
        <taxon>Embryophyta</taxon>
        <taxon>Tracheophyta</taxon>
        <taxon>Spermatophyta</taxon>
        <taxon>Magnoliopsida</taxon>
        <taxon>Proteales</taxon>
        <taxon>Proteaceae</taxon>
        <taxon>Protea</taxon>
    </lineage>
</organism>
<dbReference type="GO" id="GO:0016788">
    <property type="term" value="F:hydrolase activity, acting on ester bonds"/>
    <property type="evidence" value="ECO:0007669"/>
    <property type="project" value="InterPro"/>
</dbReference>
<dbReference type="Proteomes" id="UP001141806">
    <property type="component" value="Unassembled WGS sequence"/>
</dbReference>
<accession>A0A9Q0HG38</accession>
<evidence type="ECO:0000256" key="2">
    <source>
        <dbReference type="ARBA" id="ARBA00023180"/>
    </source>
</evidence>
<evidence type="ECO:0000256" key="1">
    <source>
        <dbReference type="ARBA" id="ARBA00008668"/>
    </source>
</evidence>
<reference evidence="3" key="1">
    <citation type="journal article" date="2023" name="Plant J.">
        <title>The genome of the king protea, Protea cynaroides.</title>
        <authorList>
            <person name="Chang J."/>
            <person name="Duong T.A."/>
            <person name="Schoeman C."/>
            <person name="Ma X."/>
            <person name="Roodt D."/>
            <person name="Barker N."/>
            <person name="Li Z."/>
            <person name="Van de Peer Y."/>
            <person name="Mizrachi E."/>
        </authorList>
    </citation>
    <scope>NUCLEOTIDE SEQUENCE</scope>
    <source>
        <tissue evidence="3">Young leaves</tissue>
    </source>
</reference>
<keyword evidence="2" id="KW-0325">Glycoprotein</keyword>
<dbReference type="Pfam" id="PF00657">
    <property type="entry name" value="Lipase_GDSL"/>
    <property type="match status" value="1"/>
</dbReference>
<dbReference type="EMBL" id="JAMYWD010000007">
    <property type="protein sequence ID" value="KAJ4964631.1"/>
    <property type="molecule type" value="Genomic_DNA"/>
</dbReference>
<name>A0A9Q0HG38_9MAGN</name>
<sequence>MGYFQRRAWDWNIEVPILILWDQTLHTVLTLPRQHQQSDHKNSGFSPFYLQSVYDEGGRPFWIHNTAPFGCLPYVLANLPVNASVYDDAGCIIPYNKVAEYFNQELKEIVVELSKELSSAAITYVDMYAVKYLLISQAEKYEAANKWIFDQIIDGNFSDPPVPLNMACHKFA</sequence>